<evidence type="ECO:0000313" key="3">
    <source>
        <dbReference type="EMBL" id="MFC4470388.1"/>
    </source>
</evidence>
<dbReference type="Proteomes" id="UP001596012">
    <property type="component" value="Unassembled WGS sequence"/>
</dbReference>
<dbReference type="RefSeq" id="WP_386350977.1">
    <property type="nucleotide sequence ID" value="NZ_JBHSFG010000081.1"/>
</dbReference>
<sequence length="494" mass="52584">MLKALLVAAPQEDGETAALNMSGARITGELNLNHTVVKHPVWLDGCYFDVVPECYGLRVPELSLSGSTLPGLRADTSRVDGDLNLSKCSIRGPLQLAAAEIAGSLVMDNARLTNGVATVLQLNHAVIGRDLKASWLQVLGYSQLEGAQVSGRVYLDHAELDASTTSVIALNAHSLSVGSDFHAAYLRANGCVDLHSVRVPGQLDLSYVDLSRAQHTTVALRVSGAMIGELRLRDFQSIKGSVDLRYTQLEVLHVSPPWPGTVQLNGLTYSELAPSNPVEHRLRMLEGDEDGYVPFAYEQLAAAYRRIGDDRSALLVQLAKHRRHRTTLPWYGRLWGYIQDATAGYGFRPLRAAVLIVIALLVVAWFSTRVVLSDISGHAELGPADAPPLVAAIVSIGTVSGVLIGGILAGLAKFVRARGQNESDIIRARGQTDADLIRAQAEMKRAEADVIRARMGLPSAEPVSTDPSAAAGAGNPQNLPALSGNGDGAAGVAE</sequence>
<evidence type="ECO:0000256" key="2">
    <source>
        <dbReference type="SAM" id="Phobius"/>
    </source>
</evidence>
<reference evidence="4" key="1">
    <citation type="journal article" date="2019" name="Int. J. Syst. Evol. Microbiol.">
        <title>The Global Catalogue of Microorganisms (GCM) 10K type strain sequencing project: providing services to taxonomists for standard genome sequencing and annotation.</title>
        <authorList>
            <consortium name="The Broad Institute Genomics Platform"/>
            <consortium name="The Broad Institute Genome Sequencing Center for Infectious Disease"/>
            <person name="Wu L."/>
            <person name="Ma J."/>
        </authorList>
    </citation>
    <scope>NUCLEOTIDE SEQUENCE [LARGE SCALE GENOMIC DNA]</scope>
    <source>
        <strain evidence="4">DT43</strain>
    </source>
</reference>
<keyword evidence="2" id="KW-1133">Transmembrane helix</keyword>
<feature type="transmembrane region" description="Helical" evidence="2">
    <location>
        <begin position="350"/>
        <end position="368"/>
    </location>
</feature>
<organism evidence="3 4">
    <name type="scientific">Streptomyces xiangluensis</name>
    <dbReference type="NCBI Taxonomy" id="2665720"/>
    <lineage>
        <taxon>Bacteria</taxon>
        <taxon>Bacillati</taxon>
        <taxon>Actinomycetota</taxon>
        <taxon>Actinomycetes</taxon>
        <taxon>Kitasatosporales</taxon>
        <taxon>Streptomycetaceae</taxon>
        <taxon>Streptomyces</taxon>
    </lineage>
</organism>
<evidence type="ECO:0000313" key="4">
    <source>
        <dbReference type="Proteomes" id="UP001596012"/>
    </source>
</evidence>
<evidence type="ECO:0000256" key="1">
    <source>
        <dbReference type="SAM" id="MobiDB-lite"/>
    </source>
</evidence>
<gene>
    <name evidence="3" type="ORF">ACFPH6_38830</name>
</gene>
<protein>
    <submittedName>
        <fullName evidence="3">Membrane-associated oxidoreductase</fullName>
    </submittedName>
</protein>
<keyword evidence="4" id="KW-1185">Reference proteome</keyword>
<proteinExistence type="predicted"/>
<feature type="compositionally biased region" description="Gly residues" evidence="1">
    <location>
        <begin position="485"/>
        <end position="494"/>
    </location>
</feature>
<feature type="region of interest" description="Disordered" evidence="1">
    <location>
        <begin position="459"/>
        <end position="494"/>
    </location>
</feature>
<feature type="transmembrane region" description="Helical" evidence="2">
    <location>
        <begin position="388"/>
        <end position="411"/>
    </location>
</feature>
<name>A0ABV8Z2F5_9ACTN</name>
<keyword evidence="2" id="KW-0812">Transmembrane</keyword>
<comment type="caution">
    <text evidence="3">The sequence shown here is derived from an EMBL/GenBank/DDBJ whole genome shotgun (WGS) entry which is preliminary data.</text>
</comment>
<dbReference type="EMBL" id="JBHSFG010000081">
    <property type="protein sequence ID" value="MFC4470388.1"/>
    <property type="molecule type" value="Genomic_DNA"/>
</dbReference>
<keyword evidence="2" id="KW-0472">Membrane</keyword>
<accession>A0ABV8Z2F5</accession>